<gene>
    <name evidence="2" type="ORF">PUNSTDRAFT_139614</name>
</gene>
<dbReference type="EMBL" id="JH687601">
    <property type="protein sequence ID" value="EIN03371.1"/>
    <property type="molecule type" value="Genomic_DNA"/>
</dbReference>
<dbReference type="RefSeq" id="XP_007389401.1">
    <property type="nucleotide sequence ID" value="XM_007389339.1"/>
</dbReference>
<proteinExistence type="predicted"/>
<name>R7S298_PUNST</name>
<dbReference type="KEGG" id="psq:PUNSTDRAFT_139614"/>
<evidence type="ECO:0008006" key="4">
    <source>
        <dbReference type="Google" id="ProtNLM"/>
    </source>
</evidence>
<evidence type="ECO:0000256" key="1">
    <source>
        <dbReference type="SAM" id="MobiDB-lite"/>
    </source>
</evidence>
<protein>
    <recommendedName>
        <fullName evidence="4">Zn(2)-C6 fungal-type domain-containing protein</fullName>
    </recommendedName>
</protein>
<evidence type="ECO:0000313" key="2">
    <source>
        <dbReference type="EMBL" id="EIN03371.1"/>
    </source>
</evidence>
<dbReference type="HOGENOM" id="CLU_1636252_0_0_1"/>
<accession>R7S298</accession>
<keyword evidence="3" id="KW-1185">Reference proteome</keyword>
<dbReference type="AlphaFoldDB" id="R7S298"/>
<organism evidence="2 3">
    <name type="scientific">Punctularia strigosozonata (strain HHB-11173)</name>
    <name type="common">White-rot fungus</name>
    <dbReference type="NCBI Taxonomy" id="741275"/>
    <lineage>
        <taxon>Eukaryota</taxon>
        <taxon>Fungi</taxon>
        <taxon>Dikarya</taxon>
        <taxon>Basidiomycota</taxon>
        <taxon>Agaricomycotina</taxon>
        <taxon>Agaricomycetes</taxon>
        <taxon>Corticiales</taxon>
        <taxon>Punctulariaceae</taxon>
        <taxon>Punctularia</taxon>
    </lineage>
</organism>
<sequence length="162" mass="17315">MPPRPQKKTSVKPASASVVPPQDEPMESRSRGDAEASEEGRVEVVVPTVHVAGAVSRSTTRSDAEVRSEVSAASSKLRHGQTELSLPDQAPVKRAKHDEPASVVDDNNMWQPEVNTPCLQCKTAKKGCQPPVARGKATACHNCARSKKLCSLANATPLSREL</sequence>
<feature type="compositionally biased region" description="Basic residues" evidence="1">
    <location>
        <begin position="1"/>
        <end position="10"/>
    </location>
</feature>
<evidence type="ECO:0000313" key="3">
    <source>
        <dbReference type="Proteomes" id="UP000054196"/>
    </source>
</evidence>
<feature type="compositionally biased region" description="Low complexity" evidence="1">
    <location>
        <begin position="43"/>
        <end position="55"/>
    </location>
</feature>
<feature type="region of interest" description="Disordered" evidence="1">
    <location>
        <begin position="1"/>
        <end position="106"/>
    </location>
</feature>
<reference evidence="3" key="1">
    <citation type="journal article" date="2012" name="Science">
        <title>The Paleozoic origin of enzymatic lignin decomposition reconstructed from 31 fungal genomes.</title>
        <authorList>
            <person name="Floudas D."/>
            <person name="Binder M."/>
            <person name="Riley R."/>
            <person name="Barry K."/>
            <person name="Blanchette R.A."/>
            <person name="Henrissat B."/>
            <person name="Martinez A.T."/>
            <person name="Otillar R."/>
            <person name="Spatafora J.W."/>
            <person name="Yadav J.S."/>
            <person name="Aerts A."/>
            <person name="Benoit I."/>
            <person name="Boyd A."/>
            <person name="Carlson A."/>
            <person name="Copeland A."/>
            <person name="Coutinho P.M."/>
            <person name="de Vries R.P."/>
            <person name="Ferreira P."/>
            <person name="Findley K."/>
            <person name="Foster B."/>
            <person name="Gaskell J."/>
            <person name="Glotzer D."/>
            <person name="Gorecki P."/>
            <person name="Heitman J."/>
            <person name="Hesse C."/>
            <person name="Hori C."/>
            <person name="Igarashi K."/>
            <person name="Jurgens J.A."/>
            <person name="Kallen N."/>
            <person name="Kersten P."/>
            <person name="Kohler A."/>
            <person name="Kuees U."/>
            <person name="Kumar T.K.A."/>
            <person name="Kuo A."/>
            <person name="LaButti K."/>
            <person name="Larrondo L.F."/>
            <person name="Lindquist E."/>
            <person name="Ling A."/>
            <person name="Lombard V."/>
            <person name="Lucas S."/>
            <person name="Lundell T."/>
            <person name="Martin R."/>
            <person name="McLaughlin D.J."/>
            <person name="Morgenstern I."/>
            <person name="Morin E."/>
            <person name="Murat C."/>
            <person name="Nagy L.G."/>
            <person name="Nolan M."/>
            <person name="Ohm R.A."/>
            <person name="Patyshakuliyeva A."/>
            <person name="Rokas A."/>
            <person name="Ruiz-Duenas F.J."/>
            <person name="Sabat G."/>
            <person name="Salamov A."/>
            <person name="Samejima M."/>
            <person name="Schmutz J."/>
            <person name="Slot J.C."/>
            <person name="St John F."/>
            <person name="Stenlid J."/>
            <person name="Sun H."/>
            <person name="Sun S."/>
            <person name="Syed K."/>
            <person name="Tsang A."/>
            <person name="Wiebenga A."/>
            <person name="Young D."/>
            <person name="Pisabarro A."/>
            <person name="Eastwood D.C."/>
            <person name="Martin F."/>
            <person name="Cullen D."/>
            <person name="Grigoriev I.V."/>
            <person name="Hibbett D.S."/>
        </authorList>
    </citation>
    <scope>NUCLEOTIDE SEQUENCE [LARGE SCALE GENOMIC DNA]</scope>
    <source>
        <strain evidence="3">HHB-11173 SS5</strain>
    </source>
</reference>
<dbReference type="GeneID" id="18880374"/>
<feature type="compositionally biased region" description="Basic and acidic residues" evidence="1">
    <location>
        <begin position="26"/>
        <end position="42"/>
    </location>
</feature>
<dbReference type="Proteomes" id="UP000054196">
    <property type="component" value="Unassembled WGS sequence"/>
</dbReference>